<sequence length="315" mass="33539">MRSATFHTFGDPSVLRVEETDWPTATRDEVLIHVHASSINGTDLGLRAGQGPFRLAVRLPFTPGFDVAGVVVRCGPQVTAFHVGDPVMALLGHGGGGAAEYVAVRQSRVARAPERLSLLHAAAVPLSGLTALQGLRRGAALHTQPRARVLVIGAAGGIGSFAVQLARLYGAHVTGVARPEKQPYVRDLGADDTCTPDELNGPSFPAWDVILDAAPRLTLSAARPLLTARGVLVSVRPIPTQWPEVRSLAHPGGHPRFYGVQTRERGQDLSLLAHLIGTGQLRVPVDRSYPLTQIQDAHRYAEGPEVRGKVIVTSV</sequence>
<dbReference type="SUPFAM" id="SSF50129">
    <property type="entry name" value="GroES-like"/>
    <property type="match status" value="1"/>
</dbReference>
<dbReference type="EMBL" id="CP158298">
    <property type="protein sequence ID" value="XBV84216.1"/>
    <property type="molecule type" value="Genomic_DNA"/>
</dbReference>
<dbReference type="InterPro" id="IPR052733">
    <property type="entry name" value="Chloroplast_QOR"/>
</dbReference>
<proteinExistence type="predicted"/>
<accession>A0AAU7U6Z4</accession>
<dbReference type="InterPro" id="IPR011032">
    <property type="entry name" value="GroES-like_sf"/>
</dbReference>
<dbReference type="GO" id="GO:0016491">
    <property type="term" value="F:oxidoreductase activity"/>
    <property type="evidence" value="ECO:0007669"/>
    <property type="project" value="UniProtKB-KW"/>
</dbReference>
<keyword evidence="2" id="KW-0560">Oxidoreductase</keyword>
<dbReference type="InterPro" id="IPR013154">
    <property type="entry name" value="ADH-like_N"/>
</dbReference>
<feature type="domain" description="Enoyl reductase (ER)" evidence="1">
    <location>
        <begin position="10"/>
        <end position="312"/>
    </location>
</feature>
<dbReference type="InterPro" id="IPR036291">
    <property type="entry name" value="NAD(P)-bd_dom_sf"/>
</dbReference>
<geneLocation type="plasmid" evidence="2">
    <name>pDson03</name>
</geneLocation>
<dbReference type="SMART" id="SM00829">
    <property type="entry name" value="PKS_ER"/>
    <property type="match status" value="1"/>
</dbReference>
<dbReference type="Gene3D" id="3.90.180.10">
    <property type="entry name" value="Medium-chain alcohol dehydrogenases, catalytic domain"/>
    <property type="match status" value="1"/>
</dbReference>
<gene>
    <name evidence="2" type="ORF">ABOD76_03940</name>
</gene>
<dbReference type="AlphaFoldDB" id="A0AAU7U6Z4"/>
<dbReference type="EC" id="1.-.-.-" evidence="2"/>
<dbReference type="SUPFAM" id="SSF51735">
    <property type="entry name" value="NAD(P)-binding Rossmann-fold domains"/>
    <property type="match status" value="1"/>
</dbReference>
<dbReference type="Pfam" id="PF08240">
    <property type="entry name" value="ADH_N"/>
    <property type="match status" value="1"/>
</dbReference>
<reference evidence="2" key="1">
    <citation type="submission" date="2024-06" db="EMBL/GenBank/DDBJ databases">
        <title>Draft Genome Sequence of Deinococcus sonorensis Type Strain KR-87, a Biofilm Producing Representative of the Genus Deinococcus.</title>
        <authorList>
            <person name="Boren L.S."/>
            <person name="Grosso R.A."/>
            <person name="Hugenberg-Cox A.N."/>
            <person name="Hill J.T.E."/>
            <person name="Albert C.M."/>
            <person name="Tuohy J.M."/>
        </authorList>
    </citation>
    <scope>NUCLEOTIDE SEQUENCE</scope>
    <source>
        <strain evidence="2">KR-87</strain>
        <plasmid evidence="2">pDson03</plasmid>
    </source>
</reference>
<dbReference type="Gene3D" id="3.40.50.720">
    <property type="entry name" value="NAD(P)-binding Rossmann-like Domain"/>
    <property type="match status" value="1"/>
</dbReference>
<dbReference type="KEGG" id="dsc:ABOD76_03940"/>
<dbReference type="Pfam" id="PF13602">
    <property type="entry name" value="ADH_zinc_N_2"/>
    <property type="match status" value="1"/>
</dbReference>
<dbReference type="PANTHER" id="PTHR44013">
    <property type="entry name" value="ZINC-TYPE ALCOHOL DEHYDROGENASE-LIKE PROTEIN C16A3.02C"/>
    <property type="match status" value="1"/>
</dbReference>
<evidence type="ECO:0000259" key="1">
    <source>
        <dbReference type="SMART" id="SM00829"/>
    </source>
</evidence>
<dbReference type="CDD" id="cd05289">
    <property type="entry name" value="MDR_like_2"/>
    <property type="match status" value="1"/>
</dbReference>
<name>A0AAU7U6Z4_9DEIO</name>
<dbReference type="RefSeq" id="WP_350242253.1">
    <property type="nucleotide sequence ID" value="NZ_CP158298.1"/>
</dbReference>
<organism evidence="2">
    <name type="scientific">Deinococcus sonorensis KR-87</name>
    <dbReference type="NCBI Taxonomy" id="694439"/>
    <lineage>
        <taxon>Bacteria</taxon>
        <taxon>Thermotogati</taxon>
        <taxon>Deinococcota</taxon>
        <taxon>Deinococci</taxon>
        <taxon>Deinococcales</taxon>
        <taxon>Deinococcaceae</taxon>
        <taxon>Deinococcus</taxon>
    </lineage>
</organism>
<protein>
    <submittedName>
        <fullName evidence="2">NADP-dependent oxidoreductase</fullName>
        <ecNumber evidence="2">1.-.-.-</ecNumber>
    </submittedName>
</protein>
<keyword evidence="2" id="KW-0614">Plasmid</keyword>
<dbReference type="InterPro" id="IPR020843">
    <property type="entry name" value="ER"/>
</dbReference>
<evidence type="ECO:0000313" key="2">
    <source>
        <dbReference type="EMBL" id="XBV84216.1"/>
    </source>
</evidence>
<dbReference type="PANTHER" id="PTHR44013:SF1">
    <property type="entry name" value="ZINC-TYPE ALCOHOL DEHYDROGENASE-LIKE PROTEIN C16A3.02C"/>
    <property type="match status" value="1"/>
</dbReference>